<dbReference type="GeneID" id="94837585"/>
<keyword evidence="1" id="KW-0472">Membrane</keyword>
<proteinExistence type="predicted"/>
<dbReference type="InterPro" id="IPR000169">
    <property type="entry name" value="Pept_cys_AS"/>
</dbReference>
<dbReference type="PANTHER" id="PTHR35899:SF1">
    <property type="entry name" value="PEPTIDASE C1A PAPAIN C-TERMINAL DOMAIN-CONTAINING PROTEIN"/>
    <property type="match status" value="1"/>
</dbReference>
<comment type="caution">
    <text evidence="2">The sequence shown here is derived from an EMBL/GenBank/DDBJ whole genome shotgun (WGS) entry which is preliminary data.</text>
</comment>
<reference evidence="2" key="1">
    <citation type="submission" date="2016-10" db="EMBL/GenBank/DDBJ databases">
        <authorList>
            <person name="Benchimol M."/>
            <person name="Almeida L.G."/>
            <person name="Vasconcelos A.T."/>
            <person name="Perreira-Neves A."/>
            <person name="Rosa I.A."/>
            <person name="Tasca T."/>
            <person name="Bogo M.R."/>
            <person name="de Souza W."/>
        </authorList>
    </citation>
    <scope>NUCLEOTIDE SEQUENCE [LARGE SCALE GENOMIC DNA]</scope>
    <source>
        <strain evidence="2">K</strain>
    </source>
</reference>
<name>A0A1J4KB71_9EUKA</name>
<dbReference type="PROSITE" id="PS00139">
    <property type="entry name" value="THIOL_PROTEASE_CYS"/>
    <property type="match status" value="1"/>
</dbReference>
<keyword evidence="1" id="KW-0812">Transmembrane</keyword>
<dbReference type="Gene3D" id="3.90.70.10">
    <property type="entry name" value="Cysteine proteinases"/>
    <property type="match status" value="1"/>
</dbReference>
<dbReference type="InterPro" id="IPR038765">
    <property type="entry name" value="Papain-like_cys_pep_sf"/>
</dbReference>
<evidence type="ECO:0000313" key="2">
    <source>
        <dbReference type="EMBL" id="OHT08467.1"/>
    </source>
</evidence>
<dbReference type="PANTHER" id="PTHR35899">
    <property type="entry name" value="PAPAIN FAMILY CYSTEINE PROTEASE DOMAIN CONTAINING PROTEIN"/>
    <property type="match status" value="1"/>
</dbReference>
<sequence>MICYFIVSVLIIIAISSFVSWFGLHRGHSLSQIVLKSLVPEPTETLPRKFKISDSYIIPIWNQFDRGTCWAFAATYLLESQYKNQGIHHRFLKPNEYVSFSQESLAKTMVDHCNENPTHKLCIRSGRGKNRTAGGRVEDLVLWAKAFPSIARSVLPASACPYQFDPEKQMICPDDVSESLRTNPLEFSILNSEITTGIESVKKLLFKVQRPLSFSLAMPMQRYWFECSNQLVSETETCTYSLYPCSFNSSEFCAPKDYPLFKGSDSELIFHPTTEIMPGTGHAMVLVAYNDDFIPKNNGNIDGKSMPKGGFIVRNSWGAKGHSLEYLINEISDVQENSICSNSGNIMTWTPATLECIKHNIHNVSNCSTDITQIYGSKIVKGAFKLKCINKTHCDVDKTYVILRKDNETREISMEFSNTGVPIAKVIEIDENANTFMVKTIHTVPIQHLYYAFQTEESLLKEYGERCGHIFFSYEAMKRIMSIQTVSSPSWRVLDLNIMWHKKSFPNSGRNYNYSHIVQSTKMYSPLNVSHPYDILDL</sequence>
<protein>
    <submittedName>
        <fullName evidence="2">Uncharacterized protein</fullName>
    </submittedName>
</protein>
<dbReference type="OrthoDB" id="59402at2759"/>
<dbReference type="Proteomes" id="UP000179807">
    <property type="component" value="Unassembled WGS sequence"/>
</dbReference>
<dbReference type="SUPFAM" id="SSF54001">
    <property type="entry name" value="Cysteine proteinases"/>
    <property type="match status" value="1"/>
</dbReference>
<dbReference type="RefSeq" id="XP_068361603.1">
    <property type="nucleotide sequence ID" value="XM_068502881.1"/>
</dbReference>
<accession>A0A1J4KB71</accession>
<keyword evidence="1" id="KW-1133">Transmembrane helix</keyword>
<gene>
    <name evidence="2" type="ORF">TRFO_22967</name>
</gene>
<organism evidence="2 3">
    <name type="scientific">Tritrichomonas foetus</name>
    <dbReference type="NCBI Taxonomy" id="1144522"/>
    <lineage>
        <taxon>Eukaryota</taxon>
        <taxon>Metamonada</taxon>
        <taxon>Parabasalia</taxon>
        <taxon>Tritrichomonadida</taxon>
        <taxon>Tritrichomonadidae</taxon>
        <taxon>Tritrichomonas</taxon>
    </lineage>
</organism>
<dbReference type="EMBL" id="MLAK01000666">
    <property type="protein sequence ID" value="OHT08467.1"/>
    <property type="molecule type" value="Genomic_DNA"/>
</dbReference>
<dbReference type="CDD" id="cd02619">
    <property type="entry name" value="Peptidase_C1"/>
    <property type="match status" value="1"/>
</dbReference>
<keyword evidence="3" id="KW-1185">Reference proteome</keyword>
<dbReference type="VEuPathDB" id="TrichDB:TRFO_22967"/>
<evidence type="ECO:0000313" key="3">
    <source>
        <dbReference type="Proteomes" id="UP000179807"/>
    </source>
</evidence>
<evidence type="ECO:0000256" key="1">
    <source>
        <dbReference type="SAM" id="Phobius"/>
    </source>
</evidence>
<feature type="transmembrane region" description="Helical" evidence="1">
    <location>
        <begin position="6"/>
        <end position="24"/>
    </location>
</feature>
<dbReference type="AlphaFoldDB" id="A0A1J4KB71"/>